<organism evidence="3 4">
    <name type="scientific">Candidatus Magnetoglobus multicellularis str. Araruama</name>
    <dbReference type="NCBI Taxonomy" id="890399"/>
    <lineage>
        <taxon>Bacteria</taxon>
        <taxon>Pseudomonadati</taxon>
        <taxon>Thermodesulfobacteriota</taxon>
        <taxon>Desulfobacteria</taxon>
        <taxon>Desulfobacterales</taxon>
        <taxon>Desulfobacteraceae</taxon>
        <taxon>Candidatus Magnetoglobus</taxon>
    </lineage>
</organism>
<sequence length="190" mass="21587">MNPYDGQDNFLINLVNDKIKGTHMQKKKRIIVYSVLAVVILLSVFFLMPSSDQSDSKKNLSHLESITKEVKDGLKKTGMDKVTNYVINRAESMWSKDPFSDRKSVGVPSGAKTSGSGNETDIPARIRPVFTYSGYMEVGEKRMAIINGMEYETNEELEIKGYYVETIEQNWVIIEDKKNQEKITVFFGNP</sequence>
<dbReference type="EMBL" id="ATBP01000004">
    <property type="protein sequence ID" value="ETR74548.1"/>
    <property type="molecule type" value="Genomic_DNA"/>
</dbReference>
<reference evidence="4" key="1">
    <citation type="submission" date="2012-11" db="EMBL/GenBank/DDBJ databases">
        <authorList>
            <person name="Lucero-Rivera Y.E."/>
            <person name="Tovar-Ramirez D."/>
        </authorList>
    </citation>
    <scope>NUCLEOTIDE SEQUENCE [LARGE SCALE GENOMIC DNA]</scope>
    <source>
        <strain evidence="4">Araruama</strain>
    </source>
</reference>
<protein>
    <submittedName>
        <fullName evidence="3">Uncharacterized protein</fullName>
    </submittedName>
</protein>
<evidence type="ECO:0000313" key="3">
    <source>
        <dbReference type="EMBL" id="ETR74548.1"/>
    </source>
</evidence>
<evidence type="ECO:0000313" key="4">
    <source>
        <dbReference type="Proteomes" id="UP000189670"/>
    </source>
</evidence>
<feature type="transmembrane region" description="Helical" evidence="2">
    <location>
        <begin position="30"/>
        <end position="48"/>
    </location>
</feature>
<evidence type="ECO:0000256" key="1">
    <source>
        <dbReference type="SAM" id="MobiDB-lite"/>
    </source>
</evidence>
<accession>A0A1V1PIE4</accession>
<dbReference type="Proteomes" id="UP000189670">
    <property type="component" value="Unassembled WGS sequence"/>
</dbReference>
<keyword evidence="2" id="KW-0812">Transmembrane</keyword>
<comment type="caution">
    <text evidence="3">The sequence shown here is derived from an EMBL/GenBank/DDBJ whole genome shotgun (WGS) entry which is preliminary data.</text>
</comment>
<name>A0A1V1PIE4_9BACT</name>
<feature type="region of interest" description="Disordered" evidence="1">
    <location>
        <begin position="97"/>
        <end position="122"/>
    </location>
</feature>
<dbReference type="AlphaFoldDB" id="A0A1V1PIE4"/>
<keyword evidence="2" id="KW-0472">Membrane</keyword>
<gene>
    <name evidence="3" type="ORF">OMM_00131</name>
</gene>
<proteinExistence type="predicted"/>
<evidence type="ECO:0000256" key="2">
    <source>
        <dbReference type="SAM" id="Phobius"/>
    </source>
</evidence>
<keyword evidence="2" id="KW-1133">Transmembrane helix</keyword>